<organism evidence="1 2">
    <name type="scientific">Paenalkalicoccus suaedae</name>
    <dbReference type="NCBI Taxonomy" id="2592382"/>
    <lineage>
        <taxon>Bacteria</taxon>
        <taxon>Bacillati</taxon>
        <taxon>Bacillota</taxon>
        <taxon>Bacilli</taxon>
        <taxon>Bacillales</taxon>
        <taxon>Bacillaceae</taxon>
        <taxon>Paenalkalicoccus</taxon>
    </lineage>
</organism>
<gene>
    <name evidence="1" type="ORF">FLK61_35910</name>
</gene>
<evidence type="ECO:0000313" key="1">
    <source>
        <dbReference type="EMBL" id="QKS72050.1"/>
    </source>
</evidence>
<keyword evidence="2" id="KW-1185">Reference proteome</keyword>
<sequence>MMRMLFLLVATTIGLYPFSSIDITLMMEDKQVEWEYQNPNKIEFEEGSSIYRDERAVKSFEEIMESLPDGAYTSASLEAVRELYPSMTSILVKKVTKDKEEFIWSWQKDEE</sequence>
<dbReference type="RefSeq" id="WP_176010033.1">
    <property type="nucleotide sequence ID" value="NZ_CP041372.2"/>
</dbReference>
<proteinExistence type="predicted"/>
<name>A0A859FGX7_9BACI</name>
<evidence type="ECO:0000313" key="2">
    <source>
        <dbReference type="Proteomes" id="UP000318138"/>
    </source>
</evidence>
<protein>
    <submittedName>
        <fullName evidence="1">Uncharacterized protein</fullName>
    </submittedName>
</protein>
<dbReference type="KEGG" id="psua:FLK61_35910"/>
<dbReference type="AlphaFoldDB" id="A0A859FGX7"/>
<accession>A0A859FGX7</accession>
<dbReference type="Proteomes" id="UP000318138">
    <property type="component" value="Chromosome"/>
</dbReference>
<dbReference type="EMBL" id="CP041372">
    <property type="protein sequence ID" value="QKS72050.1"/>
    <property type="molecule type" value="Genomic_DNA"/>
</dbReference>
<reference evidence="2" key="1">
    <citation type="submission" date="2019-07" db="EMBL/GenBank/DDBJ databases">
        <title>Bacillus alkalisoli sp. nov. isolated from saline soil.</title>
        <authorList>
            <person name="Sun J.-Q."/>
            <person name="Xu L."/>
        </authorList>
    </citation>
    <scope>NUCLEOTIDE SEQUENCE [LARGE SCALE GENOMIC DNA]</scope>
    <source>
        <strain evidence="2">M4U3P1</strain>
    </source>
</reference>